<sequence length="92" mass="10787">MASQAKSFESNNASMQCNRGEKKEKKMESQDIRPSNQESKVSDEYRLHAKLRFDDTLRTYEHSISQLTPSHDGAQTERVPSHLHRLRRVMRE</sequence>
<name>A0A367LGR9_9HYPO</name>
<dbReference type="Proteomes" id="UP000253664">
    <property type="component" value="Unassembled WGS sequence"/>
</dbReference>
<comment type="caution">
    <text evidence="2">The sequence shown here is derived from an EMBL/GenBank/DDBJ whole genome shotgun (WGS) entry which is preliminary data.</text>
</comment>
<gene>
    <name evidence="2" type="ORF">L249_5567</name>
</gene>
<proteinExistence type="predicted"/>
<protein>
    <submittedName>
        <fullName evidence="2">Uncharacterized protein</fullName>
    </submittedName>
</protein>
<reference evidence="2 3" key="1">
    <citation type="journal article" date="2015" name="BMC Genomics">
        <title>Insights from the genome of Ophiocordyceps polyrhachis-furcata to pathogenicity and host specificity in insect fungi.</title>
        <authorList>
            <person name="Wichadakul D."/>
            <person name="Kobmoo N."/>
            <person name="Ingsriswang S."/>
            <person name="Tangphatsornruang S."/>
            <person name="Chantasingh D."/>
            <person name="Luangsa-ard J.J."/>
            <person name="Eurwilaichitr L."/>
        </authorList>
    </citation>
    <scope>NUCLEOTIDE SEQUENCE [LARGE SCALE GENOMIC DNA]</scope>
    <source>
        <strain evidence="2 3">BCC 54312</strain>
    </source>
</reference>
<keyword evidence="3" id="KW-1185">Reference proteome</keyword>
<evidence type="ECO:0000313" key="3">
    <source>
        <dbReference type="Proteomes" id="UP000253664"/>
    </source>
</evidence>
<dbReference type="EMBL" id="LKCN02000006">
    <property type="protein sequence ID" value="RCI13615.1"/>
    <property type="molecule type" value="Genomic_DNA"/>
</dbReference>
<feature type="non-terminal residue" evidence="2">
    <location>
        <position position="92"/>
    </location>
</feature>
<evidence type="ECO:0000313" key="2">
    <source>
        <dbReference type="EMBL" id="RCI13615.1"/>
    </source>
</evidence>
<accession>A0A367LGR9</accession>
<feature type="compositionally biased region" description="Basic and acidic residues" evidence="1">
    <location>
        <begin position="19"/>
        <end position="31"/>
    </location>
</feature>
<evidence type="ECO:0000256" key="1">
    <source>
        <dbReference type="SAM" id="MobiDB-lite"/>
    </source>
</evidence>
<organism evidence="2 3">
    <name type="scientific">Ophiocordyceps polyrhachis-furcata BCC 54312</name>
    <dbReference type="NCBI Taxonomy" id="1330021"/>
    <lineage>
        <taxon>Eukaryota</taxon>
        <taxon>Fungi</taxon>
        <taxon>Dikarya</taxon>
        <taxon>Ascomycota</taxon>
        <taxon>Pezizomycotina</taxon>
        <taxon>Sordariomycetes</taxon>
        <taxon>Hypocreomycetidae</taxon>
        <taxon>Hypocreales</taxon>
        <taxon>Ophiocordycipitaceae</taxon>
        <taxon>Ophiocordyceps</taxon>
    </lineage>
</organism>
<feature type="region of interest" description="Disordered" evidence="1">
    <location>
        <begin position="1"/>
        <end position="43"/>
    </location>
</feature>
<dbReference type="AlphaFoldDB" id="A0A367LGR9"/>
<feature type="compositionally biased region" description="Polar residues" evidence="1">
    <location>
        <begin position="1"/>
        <end position="17"/>
    </location>
</feature>